<dbReference type="PROSITE" id="PS51257">
    <property type="entry name" value="PROKAR_LIPOPROTEIN"/>
    <property type="match status" value="1"/>
</dbReference>
<feature type="chain" id="PRO_5040896938" evidence="2">
    <location>
        <begin position="27"/>
        <end position="411"/>
    </location>
</feature>
<accession>A0A9X1UZD7</accession>
<comment type="caution">
    <text evidence="3">The sequence shown here is derived from an EMBL/GenBank/DDBJ whole genome shotgun (WGS) entry which is preliminary data.</text>
</comment>
<dbReference type="Proteomes" id="UP001139344">
    <property type="component" value="Unassembled WGS sequence"/>
</dbReference>
<protein>
    <submittedName>
        <fullName evidence="3">Uncharacterized protein</fullName>
    </submittedName>
</protein>
<dbReference type="AlphaFoldDB" id="A0A9X1UZD7"/>
<reference evidence="3" key="1">
    <citation type="submission" date="2021-12" db="EMBL/GenBank/DDBJ databases">
        <title>Description of Gramella crocea sp. nov., a new bacterium isolated from activated sludge.</title>
        <authorList>
            <person name="Zhang X."/>
        </authorList>
    </citation>
    <scope>NUCLEOTIDE SEQUENCE</scope>
    <source>
        <strain evidence="3">YB25</strain>
    </source>
</reference>
<gene>
    <name evidence="3" type="ORF">LU635_15725</name>
</gene>
<sequence length="411" mass="47762">MKRNLTINILAAFIFLLLGTSCSSDGGVDPTDDVTQTDDGPIDNPDDGSSDILDDSKNLGVNFNEQLNYIDNDRLLALETTWVRGFVDYFRYYEDPSLLNTDEKITKYLTLHTYGFKTVLNIKFLYRNKDYPDQNSAEMQDQMDFLEDLLDRVWDKTDIIVVGNEPIIETDPEDRNDSMFNYYVEASNTVKDYADEHGDKPIFFGAFDNMYQSNRQDLQVVNDLLTFSSTTPWIAGVDMHIHHSSTNQMEEALDYVSSRIRSDQKIMVTEFSLKKHFKNQLTGIIPESFAAEYGFSADLQNYQYIDYALKNQVEREQWVDFLSQSPWFENRKNYLSNSFYDVFSAYDKFFMAAYAFRQSYPFNADFTANTDPWILNGMYANRTVEPDPDTGQFQFNYAWPEDFISIQNNAN</sequence>
<keyword evidence="2" id="KW-0732">Signal</keyword>
<proteinExistence type="predicted"/>
<feature type="compositionally biased region" description="Acidic residues" evidence="1">
    <location>
        <begin position="30"/>
        <end position="51"/>
    </location>
</feature>
<feature type="signal peptide" evidence="2">
    <location>
        <begin position="1"/>
        <end position="26"/>
    </location>
</feature>
<organism evidence="3 4">
    <name type="scientific">Christiangramia crocea</name>
    <dbReference type="NCBI Taxonomy" id="2904124"/>
    <lineage>
        <taxon>Bacteria</taxon>
        <taxon>Pseudomonadati</taxon>
        <taxon>Bacteroidota</taxon>
        <taxon>Flavobacteriia</taxon>
        <taxon>Flavobacteriales</taxon>
        <taxon>Flavobacteriaceae</taxon>
        <taxon>Christiangramia</taxon>
    </lineage>
</organism>
<keyword evidence="4" id="KW-1185">Reference proteome</keyword>
<evidence type="ECO:0000256" key="2">
    <source>
        <dbReference type="SAM" id="SignalP"/>
    </source>
</evidence>
<name>A0A9X1UZD7_9FLAO</name>
<dbReference type="SUPFAM" id="SSF51445">
    <property type="entry name" value="(Trans)glycosidases"/>
    <property type="match status" value="1"/>
</dbReference>
<evidence type="ECO:0000313" key="3">
    <source>
        <dbReference type="EMBL" id="MCG9973100.1"/>
    </source>
</evidence>
<dbReference type="InterPro" id="IPR017853">
    <property type="entry name" value="GH"/>
</dbReference>
<feature type="region of interest" description="Disordered" evidence="1">
    <location>
        <begin position="28"/>
        <end position="51"/>
    </location>
</feature>
<evidence type="ECO:0000256" key="1">
    <source>
        <dbReference type="SAM" id="MobiDB-lite"/>
    </source>
</evidence>
<dbReference type="EMBL" id="JAJSON010000027">
    <property type="protein sequence ID" value="MCG9973100.1"/>
    <property type="molecule type" value="Genomic_DNA"/>
</dbReference>
<evidence type="ECO:0000313" key="4">
    <source>
        <dbReference type="Proteomes" id="UP001139344"/>
    </source>
</evidence>